<evidence type="ECO:0000313" key="1">
    <source>
        <dbReference type="EMBL" id="KEZ17212.1"/>
    </source>
</evidence>
<sequence>MQNVRKHPAPKPFQPTPKKVGQWVLKGGEFVKVEVGHD</sequence>
<dbReference type="AlphaFoldDB" id="A0A084EGX0"/>
<protein>
    <submittedName>
        <fullName evidence="1">Uncharacterized protein</fullName>
    </submittedName>
</protein>
<organism evidence="1 2">
    <name type="scientific">Sphingobium yanoikuyae</name>
    <name type="common">Sphingomonas yanoikuyae</name>
    <dbReference type="NCBI Taxonomy" id="13690"/>
    <lineage>
        <taxon>Bacteria</taxon>
        <taxon>Pseudomonadati</taxon>
        <taxon>Pseudomonadota</taxon>
        <taxon>Alphaproteobacteria</taxon>
        <taxon>Sphingomonadales</taxon>
        <taxon>Sphingomonadaceae</taxon>
        <taxon>Sphingobium</taxon>
    </lineage>
</organism>
<accession>A0A084EGX0</accession>
<evidence type="ECO:0000313" key="2">
    <source>
        <dbReference type="Proteomes" id="UP000028534"/>
    </source>
</evidence>
<dbReference type="PATRIC" id="fig|13690.10.peg.3799"/>
<dbReference type="Proteomes" id="UP000028534">
    <property type="component" value="Unassembled WGS sequence"/>
</dbReference>
<name>A0A084EGX0_SPHYA</name>
<proteinExistence type="predicted"/>
<gene>
    <name evidence="1" type="ORF">CP98_03711</name>
</gene>
<comment type="caution">
    <text evidence="1">The sequence shown here is derived from an EMBL/GenBank/DDBJ whole genome shotgun (WGS) entry which is preliminary data.</text>
</comment>
<reference evidence="1 2" key="1">
    <citation type="submission" date="2014-03" db="EMBL/GenBank/DDBJ databases">
        <title>Genome sequence of Sphingobium yanoikuyae B1.</title>
        <authorList>
            <person name="Gan H.M."/>
            <person name="Gan H.Y."/>
            <person name="Savka M.A."/>
        </authorList>
    </citation>
    <scope>NUCLEOTIDE SEQUENCE [LARGE SCALE GENOMIC DNA]</scope>
    <source>
        <strain evidence="1 2">B1</strain>
    </source>
</reference>
<dbReference type="EMBL" id="JGVR01000024">
    <property type="protein sequence ID" value="KEZ17212.1"/>
    <property type="molecule type" value="Genomic_DNA"/>
</dbReference>